<feature type="domain" description="C2H2-type" evidence="6">
    <location>
        <begin position="538"/>
        <end position="565"/>
    </location>
</feature>
<evidence type="ECO:0000256" key="2">
    <source>
        <dbReference type="ARBA" id="ARBA00022737"/>
    </source>
</evidence>
<reference evidence="8 9" key="1">
    <citation type="journal article" date="2022" name="Allergy">
        <title>Genome assembly and annotation of Periplaneta americana reveal a comprehensive cockroach allergen profile.</title>
        <authorList>
            <person name="Wang L."/>
            <person name="Xiong Q."/>
            <person name="Saelim N."/>
            <person name="Wang L."/>
            <person name="Nong W."/>
            <person name="Wan A.T."/>
            <person name="Shi M."/>
            <person name="Liu X."/>
            <person name="Cao Q."/>
            <person name="Hui J.H.L."/>
            <person name="Sookrung N."/>
            <person name="Leung T.F."/>
            <person name="Tungtrongchitr A."/>
            <person name="Tsui S.K.W."/>
        </authorList>
    </citation>
    <scope>NUCLEOTIDE SEQUENCE [LARGE SCALE GENOMIC DNA]</scope>
    <source>
        <strain evidence="8">PWHHKU_190912</strain>
    </source>
</reference>
<feature type="domain" description="RNase H type-1" evidence="7">
    <location>
        <begin position="173"/>
        <end position="304"/>
    </location>
</feature>
<dbReference type="Gene3D" id="3.30.160.60">
    <property type="entry name" value="Classic Zinc Finger"/>
    <property type="match status" value="9"/>
</dbReference>
<feature type="domain" description="C2H2-type" evidence="6">
    <location>
        <begin position="594"/>
        <end position="621"/>
    </location>
</feature>
<dbReference type="Gene3D" id="3.30.420.10">
    <property type="entry name" value="Ribonuclease H-like superfamily/Ribonuclease H"/>
    <property type="match status" value="1"/>
</dbReference>
<proteinExistence type="predicted"/>
<feature type="domain" description="C2H2-type" evidence="6">
    <location>
        <begin position="622"/>
        <end position="649"/>
    </location>
</feature>
<dbReference type="InterPro" id="IPR013087">
    <property type="entry name" value="Znf_C2H2_type"/>
</dbReference>
<dbReference type="Pfam" id="PF13912">
    <property type="entry name" value="zf-C2H2_6"/>
    <property type="match status" value="1"/>
</dbReference>
<evidence type="ECO:0000256" key="3">
    <source>
        <dbReference type="ARBA" id="ARBA00022771"/>
    </source>
</evidence>
<evidence type="ECO:0000313" key="9">
    <source>
        <dbReference type="Proteomes" id="UP001148838"/>
    </source>
</evidence>
<dbReference type="Pfam" id="PF00075">
    <property type="entry name" value="RNase_H"/>
    <property type="match status" value="1"/>
</dbReference>
<keyword evidence="3 5" id="KW-0863">Zinc-finger</keyword>
<feature type="domain" description="C2H2-type" evidence="6">
    <location>
        <begin position="678"/>
        <end position="705"/>
    </location>
</feature>
<keyword evidence="1" id="KW-0479">Metal-binding</keyword>
<dbReference type="PROSITE" id="PS00028">
    <property type="entry name" value="ZINC_FINGER_C2H2_1"/>
    <property type="match status" value="8"/>
</dbReference>
<keyword evidence="4" id="KW-0862">Zinc</keyword>
<name>A0ABQ8RVH9_PERAM</name>
<dbReference type="InterPro" id="IPR012337">
    <property type="entry name" value="RNaseH-like_sf"/>
</dbReference>
<feature type="domain" description="C2H2-type" evidence="6">
    <location>
        <begin position="510"/>
        <end position="537"/>
    </location>
</feature>
<dbReference type="CDD" id="cd09276">
    <property type="entry name" value="Rnase_HI_RT_non_LTR"/>
    <property type="match status" value="1"/>
</dbReference>
<feature type="domain" description="C2H2-type" evidence="6">
    <location>
        <begin position="566"/>
        <end position="593"/>
    </location>
</feature>
<organism evidence="8 9">
    <name type="scientific">Periplaneta americana</name>
    <name type="common">American cockroach</name>
    <name type="synonym">Blatta americana</name>
    <dbReference type="NCBI Taxonomy" id="6978"/>
    <lineage>
        <taxon>Eukaryota</taxon>
        <taxon>Metazoa</taxon>
        <taxon>Ecdysozoa</taxon>
        <taxon>Arthropoda</taxon>
        <taxon>Hexapoda</taxon>
        <taxon>Insecta</taxon>
        <taxon>Pterygota</taxon>
        <taxon>Neoptera</taxon>
        <taxon>Polyneoptera</taxon>
        <taxon>Dictyoptera</taxon>
        <taxon>Blattodea</taxon>
        <taxon>Blattoidea</taxon>
        <taxon>Blattidae</taxon>
        <taxon>Blattinae</taxon>
        <taxon>Periplaneta</taxon>
    </lineage>
</organism>
<keyword evidence="2" id="KW-0677">Repeat</keyword>
<accession>A0ABQ8RVH9</accession>
<protein>
    <submittedName>
        <fullName evidence="8">Uncharacterized protein</fullName>
    </submittedName>
</protein>
<evidence type="ECO:0000313" key="8">
    <source>
        <dbReference type="EMBL" id="KAJ4425674.1"/>
    </source>
</evidence>
<dbReference type="PROSITE" id="PS50157">
    <property type="entry name" value="ZINC_FINGER_C2H2_2"/>
    <property type="match status" value="8"/>
</dbReference>
<dbReference type="Pfam" id="PF00096">
    <property type="entry name" value="zf-C2H2"/>
    <property type="match status" value="7"/>
</dbReference>
<feature type="domain" description="C2H2-type" evidence="6">
    <location>
        <begin position="706"/>
        <end position="733"/>
    </location>
</feature>
<keyword evidence="9" id="KW-1185">Reference proteome</keyword>
<dbReference type="PANTHER" id="PTHR19818:SF163">
    <property type="entry name" value="C2H2-TYPE DOMAIN-CONTAINING PROTEIN"/>
    <property type="match status" value="1"/>
</dbReference>
<gene>
    <name evidence="8" type="ORF">ANN_27870</name>
</gene>
<dbReference type="SUPFAM" id="SSF57667">
    <property type="entry name" value="beta-beta-alpha zinc fingers"/>
    <property type="match status" value="5"/>
</dbReference>
<dbReference type="SMART" id="SM00355">
    <property type="entry name" value="ZnF_C2H2"/>
    <property type="match status" value="8"/>
</dbReference>
<dbReference type="InterPro" id="IPR002156">
    <property type="entry name" value="RNaseH_domain"/>
</dbReference>
<dbReference type="PROSITE" id="PS50879">
    <property type="entry name" value="RNASE_H_1"/>
    <property type="match status" value="1"/>
</dbReference>
<evidence type="ECO:0000259" key="6">
    <source>
        <dbReference type="PROSITE" id="PS50157"/>
    </source>
</evidence>
<dbReference type="InterPro" id="IPR036236">
    <property type="entry name" value="Znf_C2H2_sf"/>
</dbReference>
<evidence type="ECO:0000256" key="5">
    <source>
        <dbReference type="PROSITE-ProRule" id="PRU00042"/>
    </source>
</evidence>
<evidence type="ECO:0000259" key="7">
    <source>
        <dbReference type="PROSITE" id="PS50879"/>
    </source>
</evidence>
<sequence length="761" mass="85340">MAAIKMEPEVDPLAVQPFDDTIKEEEKPAPDEGNLLDLHVTRIKEEYMDDSYNHTSEIKSEPNNFPVVKCEAEVVETSSADRGHVLGQCPKGELLINARHHHVRHALATSLKTLNWEIHEEVHCVSSDGSFRRADIVAINGRLKRALVLDPTIRFERNLNQATEVGIEKKYPPQNWLHLYTDGSLISREQGAGAGVTCCLFSLYRSLGYGTTSFDGEIIAISESLKNLLCHINKFRNAVILSHSKAAILSIVSKHTPSSQTAEITKMLSQLISLNKRIVFQWIPFHCGILGNENADALAKKGSTATYRPVTKSTYYSVKRFIKSTYLDFNKQNLITQSQGKKWNSLHQNPQLIPDLPRKSCVAVFRLATGMIVWPNTCIELEYISPLTAHCATQTKKWIRNTSKSVLQWLVMIISLKNIGVQKEELCDLDIVKDELDLEVTAEENEIFPDRTLNSVGNETAQMKCTRAENSVSEYSVRESTRAAHLSGQLNGRKRNLELQSDNRTAESSFECNICGKLLQSRQSQRKHLRIHTAERRFKCDTCGKYFLRLGNLKSHVTTHTGEKAFKCDDCGKCFARSSDLTMHAHTHSGEKPFKCNICGKCFVRSSVLALHSITHSGAKPYKCDVCGKCFARSGVLTEHARTHSGERPYQCDVCGKCFARSRDVTVHARTHSGQKPFKCNVCGKCFVTSGVLALHARTHSGAKPYKCDVCGKTFAHSGILTEHARIHSGEKPYQCNVCGKCFARSRVDCAFTRPFWREAF</sequence>
<dbReference type="InterPro" id="IPR050329">
    <property type="entry name" value="GLI_C2H2-zinc-finger"/>
</dbReference>
<comment type="caution">
    <text evidence="8">The sequence shown here is derived from an EMBL/GenBank/DDBJ whole genome shotgun (WGS) entry which is preliminary data.</text>
</comment>
<evidence type="ECO:0000256" key="1">
    <source>
        <dbReference type="ARBA" id="ARBA00022723"/>
    </source>
</evidence>
<feature type="domain" description="C2H2-type" evidence="6">
    <location>
        <begin position="650"/>
        <end position="677"/>
    </location>
</feature>
<dbReference type="EMBL" id="JAJSOF020000042">
    <property type="protein sequence ID" value="KAJ4425674.1"/>
    <property type="molecule type" value="Genomic_DNA"/>
</dbReference>
<dbReference type="InterPro" id="IPR036397">
    <property type="entry name" value="RNaseH_sf"/>
</dbReference>
<evidence type="ECO:0000256" key="4">
    <source>
        <dbReference type="ARBA" id="ARBA00022833"/>
    </source>
</evidence>
<dbReference type="PANTHER" id="PTHR19818">
    <property type="entry name" value="ZINC FINGER PROTEIN ZIC AND GLI"/>
    <property type="match status" value="1"/>
</dbReference>
<dbReference type="SUPFAM" id="SSF53098">
    <property type="entry name" value="Ribonuclease H-like"/>
    <property type="match status" value="1"/>
</dbReference>
<dbReference type="Proteomes" id="UP001148838">
    <property type="component" value="Unassembled WGS sequence"/>
</dbReference>